<gene>
    <name evidence="1" type="ORF">L2E82_49883</name>
</gene>
<reference evidence="1 2" key="2">
    <citation type="journal article" date="2022" name="Mol. Ecol. Resour.">
        <title>The genomes of chicory, endive, great burdock and yacon provide insights into Asteraceae paleo-polyploidization history and plant inulin production.</title>
        <authorList>
            <person name="Fan W."/>
            <person name="Wang S."/>
            <person name="Wang H."/>
            <person name="Wang A."/>
            <person name="Jiang F."/>
            <person name="Liu H."/>
            <person name="Zhao H."/>
            <person name="Xu D."/>
            <person name="Zhang Y."/>
        </authorList>
    </citation>
    <scope>NUCLEOTIDE SEQUENCE [LARGE SCALE GENOMIC DNA]</scope>
    <source>
        <strain evidence="2">cv. Punajuju</strain>
        <tissue evidence="1">Leaves</tissue>
    </source>
</reference>
<evidence type="ECO:0000313" key="2">
    <source>
        <dbReference type="Proteomes" id="UP001055811"/>
    </source>
</evidence>
<name>A0ACB8Z1A8_CICIN</name>
<reference evidence="2" key="1">
    <citation type="journal article" date="2022" name="Mol. Ecol. Resour.">
        <title>The genomes of chicory, endive, great burdock and yacon provide insights into Asteraceae palaeo-polyploidization history and plant inulin production.</title>
        <authorList>
            <person name="Fan W."/>
            <person name="Wang S."/>
            <person name="Wang H."/>
            <person name="Wang A."/>
            <person name="Jiang F."/>
            <person name="Liu H."/>
            <person name="Zhao H."/>
            <person name="Xu D."/>
            <person name="Zhang Y."/>
        </authorList>
    </citation>
    <scope>NUCLEOTIDE SEQUENCE [LARGE SCALE GENOMIC DNA]</scope>
    <source>
        <strain evidence="2">cv. Punajuju</strain>
    </source>
</reference>
<accession>A0ACB8Z1A8</accession>
<dbReference type="Proteomes" id="UP001055811">
    <property type="component" value="Linkage Group LG09"/>
</dbReference>
<keyword evidence="2" id="KW-1185">Reference proteome</keyword>
<dbReference type="EMBL" id="CM042017">
    <property type="protein sequence ID" value="KAI3691520.1"/>
    <property type="molecule type" value="Genomic_DNA"/>
</dbReference>
<evidence type="ECO:0000313" key="1">
    <source>
        <dbReference type="EMBL" id="KAI3691520.1"/>
    </source>
</evidence>
<organism evidence="1 2">
    <name type="scientific">Cichorium intybus</name>
    <name type="common">Chicory</name>
    <dbReference type="NCBI Taxonomy" id="13427"/>
    <lineage>
        <taxon>Eukaryota</taxon>
        <taxon>Viridiplantae</taxon>
        <taxon>Streptophyta</taxon>
        <taxon>Embryophyta</taxon>
        <taxon>Tracheophyta</taxon>
        <taxon>Spermatophyta</taxon>
        <taxon>Magnoliopsida</taxon>
        <taxon>eudicotyledons</taxon>
        <taxon>Gunneridae</taxon>
        <taxon>Pentapetalae</taxon>
        <taxon>asterids</taxon>
        <taxon>campanulids</taxon>
        <taxon>Asterales</taxon>
        <taxon>Asteraceae</taxon>
        <taxon>Cichorioideae</taxon>
        <taxon>Cichorieae</taxon>
        <taxon>Cichoriinae</taxon>
        <taxon>Cichorium</taxon>
    </lineage>
</organism>
<protein>
    <submittedName>
        <fullName evidence="1">Uncharacterized protein</fullName>
    </submittedName>
</protein>
<comment type="caution">
    <text evidence="1">The sequence shown here is derived from an EMBL/GenBank/DDBJ whole genome shotgun (WGS) entry which is preliminary data.</text>
</comment>
<proteinExistence type="predicted"/>
<sequence length="624" mass="69387">MSSSQAGHASPSSWLAVCHAVVLTGWQAGELASTKMAAIAEQEIADELYGPLVEKYGFQPEDGVLVHSDGTASDQIPKLYPHQEAVVKILNSFQVAADEFPEYILAGGGMSTAWRMRGKMPEFFVIWRGVHRKVRFEEVLSKSSKEKYQYCEVDLVDKVPPSFVFRNPDTITRIENIKEGEKLEKNQSGEVPLIDAKVEGLSRGDREKSHELVVDSKEGILEEASKLLNKRKAVCDTVEGSESSRETRLIRRISSRRLLNQLKEDDFGVIEIPDDDTPKNSQLVPDSGVVGDKGKGKEKVGVDGGSAGGFEVDDNDRDFSSGIGDDALGTHVWKDYSSLPFVPDWKLLTGSRLSSREATIDFALHAFPPAAHSEMENFTHDGLVNTLRFASTQSAYYLAAAAKRIEHLANSSKTQESFKLEARKATTENVRLRRAVEELRSQVAGLEKASREFDLKYELLMSEKMSVEEQLASTQERLDKVSEENETLMIRTESFDAEACEKDRMLEEGAAALAKVEGDLKWVVEEGMVRVVEKVFMIPELIHSVNRIRRTSYIAGEDAGRRTLRQELNIAGPDAEEGRSSSSYVREVNDAMEEFATLDYAGLLRLGQLGVGELKELLRVEANE</sequence>